<keyword evidence="1" id="KW-0645">Protease</keyword>
<comment type="similarity">
    <text evidence="1">Belongs to the peptidase M36 family.</text>
</comment>
<dbReference type="GO" id="GO:0006508">
    <property type="term" value="P:proteolysis"/>
    <property type="evidence" value="ECO:0007669"/>
    <property type="project" value="UniProtKB-KW"/>
</dbReference>
<organism evidence="3 4">
    <name type="scientific">Fusarium tricinctum</name>
    <dbReference type="NCBI Taxonomy" id="61284"/>
    <lineage>
        <taxon>Eukaryota</taxon>
        <taxon>Fungi</taxon>
        <taxon>Dikarya</taxon>
        <taxon>Ascomycota</taxon>
        <taxon>Pezizomycotina</taxon>
        <taxon>Sordariomycetes</taxon>
        <taxon>Hypocreomycetidae</taxon>
        <taxon>Hypocreales</taxon>
        <taxon>Nectriaceae</taxon>
        <taxon>Fusarium</taxon>
        <taxon>Fusarium tricinctum species complex</taxon>
    </lineage>
</organism>
<dbReference type="Pfam" id="PF02128">
    <property type="entry name" value="Peptidase_M36"/>
    <property type="match status" value="1"/>
</dbReference>
<comment type="subcellular location">
    <subcellularLocation>
        <location evidence="1">Secreted</location>
    </subcellularLocation>
</comment>
<evidence type="ECO:0000313" key="4">
    <source>
        <dbReference type="Proteomes" id="UP000813427"/>
    </source>
</evidence>
<keyword evidence="1" id="KW-0378">Hydrolase</keyword>
<dbReference type="InterPro" id="IPR027268">
    <property type="entry name" value="Peptidase_M4/M1_CTD_sf"/>
</dbReference>
<sequence length="127" mass="13842">MCLLQSGRCLATNARGQNDTYATNNDGAASHRMGSLCTVMLYEVRWDLIEKYGKNDDSKLHLSMACPPMARDDILDADVTLTGGINAWEIRTDLDKTLDSGARHGITSTGSKTSPSKSYYGNGLEYS</sequence>
<dbReference type="Gene3D" id="1.10.390.10">
    <property type="entry name" value="Neutral Protease Domain 2"/>
    <property type="match status" value="1"/>
</dbReference>
<dbReference type="GO" id="GO:0004222">
    <property type="term" value="F:metalloendopeptidase activity"/>
    <property type="evidence" value="ECO:0007669"/>
    <property type="project" value="InterPro"/>
</dbReference>
<dbReference type="GO" id="GO:0008270">
    <property type="term" value="F:zinc ion binding"/>
    <property type="evidence" value="ECO:0007669"/>
    <property type="project" value="InterPro"/>
</dbReference>
<keyword evidence="1" id="KW-0479">Metal-binding</keyword>
<dbReference type="EMBL" id="JAGPXF010000004">
    <property type="protein sequence ID" value="KAH7246644.1"/>
    <property type="molecule type" value="Genomic_DNA"/>
</dbReference>
<keyword evidence="1" id="KW-0964">Secreted</keyword>
<dbReference type="AlphaFoldDB" id="A0A8K0S1N5"/>
<dbReference type="GO" id="GO:0005576">
    <property type="term" value="C:extracellular region"/>
    <property type="evidence" value="ECO:0007669"/>
    <property type="project" value="UniProtKB-SubCell"/>
</dbReference>
<proteinExistence type="inferred from homology"/>
<keyword evidence="1" id="KW-0865">Zymogen</keyword>
<comment type="caution">
    <text evidence="3">The sequence shown here is derived from an EMBL/GenBank/DDBJ whole genome shotgun (WGS) entry which is preliminary data.</text>
</comment>
<protein>
    <recommendedName>
        <fullName evidence="1">Extracellular metalloproteinase</fullName>
        <ecNumber evidence="1">3.4.24.-</ecNumber>
    </recommendedName>
    <alternativeName>
        <fullName evidence="1">Fungalysin</fullName>
    </alternativeName>
</protein>
<keyword evidence="1" id="KW-0862">Zinc</keyword>
<reference evidence="3" key="1">
    <citation type="journal article" date="2021" name="Nat. Commun.">
        <title>Genetic determinants of endophytism in the Arabidopsis root mycobiome.</title>
        <authorList>
            <person name="Mesny F."/>
            <person name="Miyauchi S."/>
            <person name="Thiergart T."/>
            <person name="Pickel B."/>
            <person name="Atanasova L."/>
            <person name="Karlsson M."/>
            <person name="Huettel B."/>
            <person name="Barry K.W."/>
            <person name="Haridas S."/>
            <person name="Chen C."/>
            <person name="Bauer D."/>
            <person name="Andreopoulos W."/>
            <person name="Pangilinan J."/>
            <person name="LaButti K."/>
            <person name="Riley R."/>
            <person name="Lipzen A."/>
            <person name="Clum A."/>
            <person name="Drula E."/>
            <person name="Henrissat B."/>
            <person name="Kohler A."/>
            <person name="Grigoriev I.V."/>
            <person name="Martin F.M."/>
            <person name="Hacquard S."/>
        </authorList>
    </citation>
    <scope>NUCLEOTIDE SEQUENCE</scope>
    <source>
        <strain evidence="3">MPI-SDFR-AT-0068</strain>
    </source>
</reference>
<dbReference type="EC" id="3.4.24.-" evidence="1"/>
<keyword evidence="1" id="KW-0482">Metalloprotease</keyword>
<evidence type="ECO:0000256" key="2">
    <source>
        <dbReference type="SAM" id="MobiDB-lite"/>
    </source>
</evidence>
<keyword evidence="4" id="KW-1185">Reference proteome</keyword>
<dbReference type="InterPro" id="IPR001842">
    <property type="entry name" value="Peptidase_M36"/>
</dbReference>
<gene>
    <name evidence="3" type="ORF">BKA59DRAFT_455678</name>
</gene>
<dbReference type="Proteomes" id="UP000813427">
    <property type="component" value="Unassembled WGS sequence"/>
</dbReference>
<evidence type="ECO:0000256" key="1">
    <source>
        <dbReference type="RuleBase" id="RU364017"/>
    </source>
</evidence>
<feature type="compositionally biased region" description="Low complexity" evidence="2">
    <location>
        <begin position="108"/>
        <end position="121"/>
    </location>
</feature>
<comment type="cofactor">
    <cofactor evidence="1">
        <name>Zn(2+)</name>
        <dbReference type="ChEBI" id="CHEBI:29105"/>
    </cofactor>
</comment>
<feature type="region of interest" description="Disordered" evidence="2">
    <location>
        <begin position="99"/>
        <end position="127"/>
    </location>
</feature>
<accession>A0A8K0S1N5</accession>
<name>A0A8K0S1N5_9HYPO</name>
<evidence type="ECO:0000313" key="3">
    <source>
        <dbReference type="EMBL" id="KAH7246644.1"/>
    </source>
</evidence>